<evidence type="ECO:0000256" key="4">
    <source>
        <dbReference type="SAM" id="MobiDB-lite"/>
    </source>
</evidence>
<organism evidence="6 7">
    <name type="scientific">Hypholoma sublateritium (strain FD-334 SS-4)</name>
    <dbReference type="NCBI Taxonomy" id="945553"/>
    <lineage>
        <taxon>Eukaryota</taxon>
        <taxon>Fungi</taxon>
        <taxon>Dikarya</taxon>
        <taxon>Basidiomycota</taxon>
        <taxon>Agaricomycotina</taxon>
        <taxon>Agaricomycetes</taxon>
        <taxon>Agaricomycetidae</taxon>
        <taxon>Agaricales</taxon>
        <taxon>Agaricineae</taxon>
        <taxon>Strophariaceae</taxon>
        <taxon>Hypholoma</taxon>
    </lineage>
</organism>
<dbReference type="GO" id="GO:0006574">
    <property type="term" value="P:L-valine catabolic process"/>
    <property type="evidence" value="ECO:0007669"/>
    <property type="project" value="TreeGrafter"/>
</dbReference>
<dbReference type="Gene3D" id="3.90.226.10">
    <property type="entry name" value="2-enoyl-CoA Hydratase, Chain A, domain 1"/>
    <property type="match status" value="1"/>
</dbReference>
<keyword evidence="7" id="KW-1185">Reference proteome</keyword>
<dbReference type="PANTHER" id="PTHR43176:SF3">
    <property type="entry name" value="3-HYDROXYISOBUTYRYL-COA HYDROLASE, MITOCHONDRIAL"/>
    <property type="match status" value="1"/>
</dbReference>
<dbReference type="STRING" id="945553.A0A0D2LHS4"/>
<name>A0A0D2LHS4_HYPSF</name>
<accession>A0A0D2LHS4</accession>
<evidence type="ECO:0000256" key="2">
    <source>
        <dbReference type="ARBA" id="ARBA00011915"/>
    </source>
</evidence>
<gene>
    <name evidence="6" type="ORF">HYPSUDRAFT_63422</name>
</gene>
<sequence length="488" mass="53300">MSRSARRTASQRTAAISQHIMHASTSAAPAEEKTVLFESNGSLRTYILNRPSKLNALDEPMLSALRPKIEEWGASDLCGTIVARGVGRAFCIGGDVANVVKDASNPKTVPQAVEYFKREFELDYILAALKKPYIAILDGMTMGGGVGLAANAQFRIATEHTVFAMPETKIGYCPDVGGSHFLSRLDGEIGTYLALTSDTLSGRAVFEHGLATHFIPARRIPQLLDRLVELHQPHASVIDRIIEDLSSEREASERPAPFIGAVRTALDVAFRHNKVEAIISELEAMVATENKEVQKWATDTLQMLHLRSPTSLKVALQAIRRGRKLSLRDALDMELKIATAFCRGASPDFATGVKAVLVEKSKERPNWSPSSINDVSPAIINKFFDQNSPFLKDAPALELPDIESGTISNPLKYALPTEEEIGSVVKGSHASGGGLSMRLDEVQARFADLRPGKLGVKEKVLEVVNRCCVVTDNADGNRVWLKWKHASR</sequence>
<dbReference type="CDD" id="cd06558">
    <property type="entry name" value="crotonase-like"/>
    <property type="match status" value="1"/>
</dbReference>
<dbReference type="GO" id="GO:0003860">
    <property type="term" value="F:3-hydroxyisobutyryl-CoA hydrolase activity"/>
    <property type="evidence" value="ECO:0007669"/>
    <property type="project" value="UniProtKB-EC"/>
</dbReference>
<evidence type="ECO:0000256" key="3">
    <source>
        <dbReference type="ARBA" id="ARBA00022801"/>
    </source>
</evidence>
<reference evidence="7" key="1">
    <citation type="submission" date="2014-04" db="EMBL/GenBank/DDBJ databases">
        <title>Evolutionary Origins and Diversification of the Mycorrhizal Mutualists.</title>
        <authorList>
            <consortium name="DOE Joint Genome Institute"/>
            <consortium name="Mycorrhizal Genomics Consortium"/>
            <person name="Kohler A."/>
            <person name="Kuo A."/>
            <person name="Nagy L.G."/>
            <person name="Floudas D."/>
            <person name="Copeland A."/>
            <person name="Barry K.W."/>
            <person name="Cichocki N."/>
            <person name="Veneault-Fourrey C."/>
            <person name="LaButti K."/>
            <person name="Lindquist E.A."/>
            <person name="Lipzen A."/>
            <person name="Lundell T."/>
            <person name="Morin E."/>
            <person name="Murat C."/>
            <person name="Riley R."/>
            <person name="Ohm R."/>
            <person name="Sun H."/>
            <person name="Tunlid A."/>
            <person name="Henrissat B."/>
            <person name="Grigoriev I.V."/>
            <person name="Hibbett D.S."/>
            <person name="Martin F."/>
        </authorList>
    </citation>
    <scope>NUCLEOTIDE SEQUENCE [LARGE SCALE GENOMIC DNA]</scope>
    <source>
        <strain evidence="7">FD-334 SS-4</strain>
    </source>
</reference>
<evidence type="ECO:0000313" key="6">
    <source>
        <dbReference type="EMBL" id="KJA27162.1"/>
    </source>
</evidence>
<keyword evidence="3" id="KW-0378">Hydrolase</keyword>
<dbReference type="EC" id="3.1.2.4" evidence="2"/>
<dbReference type="GO" id="GO:0005739">
    <property type="term" value="C:mitochondrion"/>
    <property type="evidence" value="ECO:0007669"/>
    <property type="project" value="TreeGrafter"/>
</dbReference>
<dbReference type="OMA" id="EVFTMEY"/>
<feature type="domain" description="Enoyl-CoA hydratase/isomerase" evidence="5">
    <location>
        <begin position="44"/>
        <end position="384"/>
    </location>
</feature>
<comment type="catalytic activity">
    <reaction evidence="1">
        <text>3-hydroxy-2-methylpropanoyl-CoA + H2O = 3-hydroxy-2-methylpropanoate + CoA + H(+)</text>
        <dbReference type="Rhea" id="RHEA:20888"/>
        <dbReference type="ChEBI" id="CHEBI:11805"/>
        <dbReference type="ChEBI" id="CHEBI:15377"/>
        <dbReference type="ChEBI" id="CHEBI:15378"/>
        <dbReference type="ChEBI" id="CHEBI:57287"/>
        <dbReference type="ChEBI" id="CHEBI:57340"/>
        <dbReference type="EC" id="3.1.2.4"/>
    </reaction>
</comment>
<protein>
    <recommendedName>
        <fullName evidence="2">3-hydroxyisobutyryl-CoA hydrolase</fullName>
        <ecNumber evidence="2">3.1.2.4</ecNumber>
    </recommendedName>
</protein>
<feature type="region of interest" description="Disordered" evidence="4">
    <location>
        <begin position="1"/>
        <end position="27"/>
    </location>
</feature>
<evidence type="ECO:0000256" key="1">
    <source>
        <dbReference type="ARBA" id="ARBA00001709"/>
    </source>
</evidence>
<dbReference type="Proteomes" id="UP000054270">
    <property type="component" value="Unassembled WGS sequence"/>
</dbReference>
<evidence type="ECO:0000259" key="5">
    <source>
        <dbReference type="Pfam" id="PF16113"/>
    </source>
</evidence>
<evidence type="ECO:0000313" key="7">
    <source>
        <dbReference type="Proteomes" id="UP000054270"/>
    </source>
</evidence>
<dbReference type="PANTHER" id="PTHR43176">
    <property type="entry name" value="3-HYDROXYISOBUTYRYL-COA HYDROLASE-RELATED"/>
    <property type="match status" value="1"/>
</dbReference>
<dbReference type="SUPFAM" id="SSF52096">
    <property type="entry name" value="ClpP/crotonase"/>
    <property type="match status" value="1"/>
</dbReference>
<dbReference type="Pfam" id="PF16113">
    <property type="entry name" value="ECH_2"/>
    <property type="match status" value="1"/>
</dbReference>
<dbReference type="InterPro" id="IPR045004">
    <property type="entry name" value="ECH_dom"/>
</dbReference>
<proteinExistence type="predicted"/>
<dbReference type="OrthoDB" id="1737613at2759"/>
<dbReference type="AlphaFoldDB" id="A0A0D2LHS4"/>
<dbReference type="InterPro" id="IPR032259">
    <property type="entry name" value="HIBYL-CoA-H"/>
</dbReference>
<feature type="compositionally biased region" description="Low complexity" evidence="4">
    <location>
        <begin position="7"/>
        <end position="17"/>
    </location>
</feature>
<dbReference type="EMBL" id="KN817525">
    <property type="protein sequence ID" value="KJA27162.1"/>
    <property type="molecule type" value="Genomic_DNA"/>
</dbReference>
<dbReference type="InterPro" id="IPR029045">
    <property type="entry name" value="ClpP/crotonase-like_dom_sf"/>
</dbReference>
<dbReference type="NCBIfam" id="NF004127">
    <property type="entry name" value="PRK05617.1"/>
    <property type="match status" value="1"/>
</dbReference>